<name>A0ABP1BZM0_9BRYO</name>
<evidence type="ECO:0000313" key="3">
    <source>
        <dbReference type="Proteomes" id="UP001497522"/>
    </source>
</evidence>
<gene>
    <name evidence="2" type="ORF">CSSPJE1EN2_LOCUS23275</name>
</gene>
<proteinExistence type="predicted"/>
<feature type="compositionally biased region" description="Acidic residues" evidence="1">
    <location>
        <begin position="146"/>
        <end position="156"/>
    </location>
</feature>
<feature type="region of interest" description="Disordered" evidence="1">
    <location>
        <begin position="144"/>
        <end position="208"/>
    </location>
</feature>
<protein>
    <recommendedName>
        <fullName evidence="4">Reverse transcriptase domain-containing protein</fullName>
    </recommendedName>
</protein>
<feature type="compositionally biased region" description="Basic and acidic residues" evidence="1">
    <location>
        <begin position="187"/>
        <end position="198"/>
    </location>
</feature>
<keyword evidence="3" id="KW-1185">Reference proteome</keyword>
<evidence type="ECO:0000256" key="1">
    <source>
        <dbReference type="SAM" id="MobiDB-lite"/>
    </source>
</evidence>
<dbReference type="Proteomes" id="UP001497522">
    <property type="component" value="Chromosome 8"/>
</dbReference>
<organism evidence="2 3">
    <name type="scientific">Sphagnum jensenii</name>
    <dbReference type="NCBI Taxonomy" id="128206"/>
    <lineage>
        <taxon>Eukaryota</taxon>
        <taxon>Viridiplantae</taxon>
        <taxon>Streptophyta</taxon>
        <taxon>Embryophyta</taxon>
        <taxon>Bryophyta</taxon>
        <taxon>Sphagnophytina</taxon>
        <taxon>Sphagnopsida</taxon>
        <taxon>Sphagnales</taxon>
        <taxon>Sphagnaceae</taxon>
        <taxon>Sphagnum</taxon>
    </lineage>
</organism>
<feature type="compositionally biased region" description="Polar residues" evidence="1">
    <location>
        <begin position="199"/>
        <end position="208"/>
    </location>
</feature>
<evidence type="ECO:0000313" key="2">
    <source>
        <dbReference type="EMBL" id="CAK9881919.1"/>
    </source>
</evidence>
<accession>A0ABP1BZM0</accession>
<evidence type="ECO:0008006" key="4">
    <source>
        <dbReference type="Google" id="ProtNLM"/>
    </source>
</evidence>
<feature type="compositionally biased region" description="Polar residues" evidence="1">
    <location>
        <begin position="162"/>
        <end position="180"/>
    </location>
</feature>
<reference evidence="2" key="1">
    <citation type="submission" date="2024-03" db="EMBL/GenBank/DDBJ databases">
        <authorList>
            <consortium name="ELIXIR-Norway"/>
            <consortium name="Elixir Norway"/>
        </authorList>
    </citation>
    <scope>NUCLEOTIDE SEQUENCE</scope>
</reference>
<sequence length="208" mass="23091">MGVLLRRIGKVRIWRHVDLMGESALQRSIISCEDERQVRTGLLTCSVGKARMPPSTVLVHPCHGVLGYMLADPKNKVEGLSLPRGGLIKDQTFVDDTALYLKGTSSNLDKAQKVLTTFSAASGAKVNWHKLAAIWASKKERTWGMDEGEAGTDEGGSDQHYRNPQATNIPKSVGSQQTRNPVGLGRIEQRERLRESRLHSNQRPLEPW</sequence>
<dbReference type="EMBL" id="OZ023709">
    <property type="protein sequence ID" value="CAK9881919.1"/>
    <property type="molecule type" value="Genomic_DNA"/>
</dbReference>